<feature type="signal peptide" evidence="1">
    <location>
        <begin position="1"/>
        <end position="22"/>
    </location>
</feature>
<dbReference type="RefSeq" id="WP_011156646.1">
    <property type="nucleotide sequence ID" value="NZ_CP116810.1"/>
</dbReference>
<sequence length="444" mass="45449">MKRNLFFVTASVLVLSSSAAFAADSNTVYLNQTGNDQQANITQSGNGNSVGAFNGNSGFLQENGTLSGANLLTVKQSGNSNSVGRDIQGKQSGAGNSAAIFQEGTGSDVELQQTGTSNGAVPSGWNWTNDPGVFNKITQDSSSNGSKVSVIQDGKNNVFSIKQGNTGNSTSVNQIGEWGMAYVRQGIGAAETDASTGNALPTGGNYNVASITQNSAGLNYAVAVQGGGNSNSLSISQSGNLQGANAWQNGNANVFSSIQTNVGNVVGLTGGIYGTDSPITQTGDNNTYINTQTGSSNSANGSQTGNFNQVFNTQSGGSETVRGTQVGTYNYVSNSQAGSSNLLDYKQTNTVSTAFNQIVNDQSTTAVSNTAYVVQDGNGLYSKGLQTGGSYNSANVSQTGQFSASYYTQDGSSNSIIVAQVGNYNVSNVSQIGAGNHANIQQKP</sequence>
<dbReference type="Proteomes" id="UP000001426">
    <property type="component" value="Chromosome"/>
</dbReference>
<keyword evidence="1" id="KW-0732">Signal</keyword>
<organism evidence="2">
    <name type="scientific">Rhodopseudomonas palustris (strain ATCC BAA-98 / CGA009)</name>
    <dbReference type="NCBI Taxonomy" id="258594"/>
    <lineage>
        <taxon>Bacteria</taxon>
        <taxon>Pseudomonadati</taxon>
        <taxon>Pseudomonadota</taxon>
        <taxon>Alphaproteobacteria</taxon>
        <taxon>Hyphomicrobiales</taxon>
        <taxon>Nitrobacteraceae</taxon>
        <taxon>Rhodopseudomonas</taxon>
    </lineage>
</organism>
<evidence type="ECO:0000313" key="4">
    <source>
        <dbReference type="Proteomes" id="UP000001426"/>
    </source>
</evidence>
<name>Q6NAU8_RHOPA</name>
<dbReference type="PhylomeDB" id="Q6NAU8"/>
<reference evidence="3" key="3">
    <citation type="submission" date="2022-12" db="EMBL/GenBank/DDBJ databases">
        <title>Complete genome sequence of Rhodopseudomonas palustris CGA0092 and corrections to the R. palustris CGA009 genome sequence.</title>
        <authorList>
            <person name="Mazny B.R."/>
            <person name="Sheff O.F."/>
            <person name="LaSarre B."/>
            <person name="McKinlay A."/>
            <person name="McKinlay J.B."/>
        </authorList>
    </citation>
    <scope>NUCLEOTIDE SEQUENCE</scope>
    <source>
        <strain evidence="3">CGA009</strain>
    </source>
</reference>
<protein>
    <submittedName>
        <fullName evidence="3">Curlin</fullName>
    </submittedName>
</protein>
<accession>Q6NAU8</accession>
<feature type="chain" id="PRO_5042809076" evidence="1">
    <location>
        <begin position="23"/>
        <end position="444"/>
    </location>
</feature>
<proteinExistence type="predicted"/>
<evidence type="ECO:0000313" key="3">
    <source>
        <dbReference type="EMBL" id="WCL91214.1"/>
    </source>
</evidence>
<dbReference type="KEGG" id="rpa:TX73_005565"/>
<gene>
    <name evidence="2" type="ordered locus">RPA1082</name>
    <name evidence="3" type="ORF">TX73_005565</name>
</gene>
<dbReference type="STRING" id="258594.RPA1082"/>
<reference evidence="2 4" key="2">
    <citation type="journal article" date="2004" name="Nat. Biotechnol.">
        <title>Complete genome sequence of the metabolically versatile photosynthetic bacterium Rhodopseudomonas palustris.</title>
        <authorList>
            <person name="Larimer F.W."/>
            <person name="Chain P."/>
            <person name="Hauser L."/>
            <person name="Lamerdin J."/>
            <person name="Malfatti S."/>
            <person name="Do L."/>
            <person name="Land M.L."/>
            <person name="Pelletier D.A."/>
            <person name="Beatty J.T."/>
            <person name="Lang A.S."/>
            <person name="Tabita F.R."/>
            <person name="Gibson J.L."/>
            <person name="Hanson T.E."/>
            <person name="Bobst C."/>
            <person name="Torres J.L."/>
            <person name="Peres C."/>
            <person name="Harrison F.H."/>
            <person name="Gibson J."/>
            <person name="Harwood C.S."/>
        </authorList>
    </citation>
    <scope>NUCLEOTIDE SEQUENCE [LARGE SCALE GENOMIC DNA]</scope>
    <source>
        <strain evidence="4">ATCC BAA-98 / CGA009</strain>
        <strain evidence="2">CGA009</strain>
    </source>
</reference>
<keyword evidence="4" id="KW-1185">Reference proteome</keyword>
<evidence type="ECO:0000313" key="2">
    <source>
        <dbReference type="EMBL" id="CAE26525.1"/>
    </source>
</evidence>
<dbReference type="AlphaFoldDB" id="Q6NAU8"/>
<dbReference type="HOGENOM" id="CLU_631463_0_0_5"/>
<reference evidence="3" key="1">
    <citation type="submission" date="2003-07" db="EMBL/GenBank/DDBJ databases">
        <authorList>
            <consortium name="Rhodopseudomonas genome consortium"/>
            <person name="Larimer F."/>
            <person name="Harwood C."/>
        </authorList>
    </citation>
    <scope>NUCLEOTIDE SEQUENCE</scope>
    <source>
        <strain evidence="3">CGA009</strain>
    </source>
</reference>
<dbReference type="EMBL" id="BX572596">
    <property type="protein sequence ID" value="CAE26525.1"/>
    <property type="molecule type" value="Genomic_DNA"/>
</dbReference>
<dbReference type="GeneID" id="66892103"/>
<dbReference type="EMBL" id="CP116810">
    <property type="protein sequence ID" value="WCL91214.1"/>
    <property type="molecule type" value="Genomic_DNA"/>
</dbReference>
<evidence type="ECO:0000256" key="1">
    <source>
        <dbReference type="SAM" id="SignalP"/>
    </source>
</evidence>